<dbReference type="NCBIfam" id="TIGR02669">
    <property type="entry name" value="SpoIID_LytB"/>
    <property type="match status" value="1"/>
</dbReference>
<dbReference type="GO" id="GO:0030435">
    <property type="term" value="P:sporulation resulting in formation of a cellular spore"/>
    <property type="evidence" value="ECO:0007669"/>
    <property type="project" value="InterPro"/>
</dbReference>
<dbReference type="AlphaFoldDB" id="A0A6J6SI09"/>
<sequence length="394" mass="42603">MKRLLISVALIISSTFTPAFAQVPTSFTFIGSGYGHGVGLSQYGAKGQALEGKSATEILNYYFPDAQVTSVEDTATISVNIAHQVPNISLSISAGDYFTLQNEGLAATPLAPNSPLAFSISGTFISSSINPENRAKIWIIRWSNPSSIVTLNYGTTKFQINHGYLQLRSVKAAGIGYRIEATNLLSLHDEYLYGIAEVPSSWPSAALQSQVIASRTYALMRMGSLKKACDCHVYNSKYDQAFVGYAKEGEPRYGQLWKAAVDATAVDAGHGLAITIEQEPISVFFSSSTGGMTQRAIDVWGTDIPHLVNVADPWSIDPAINKNYARWTKKVTQKAMAKAFGLPDIERYEIVSRTVTNSVLQITGFSSSGASKTLPVATFKTAVKLPSSWFDLPA</sequence>
<evidence type="ECO:0000259" key="1">
    <source>
        <dbReference type="Pfam" id="PF08486"/>
    </source>
</evidence>
<accession>A0A6J6SI09</accession>
<name>A0A6J6SI09_9ZZZZ</name>
<proteinExistence type="predicted"/>
<gene>
    <name evidence="2" type="ORF">UFOPK2788_00403</name>
</gene>
<organism evidence="2">
    <name type="scientific">freshwater metagenome</name>
    <dbReference type="NCBI Taxonomy" id="449393"/>
    <lineage>
        <taxon>unclassified sequences</taxon>
        <taxon>metagenomes</taxon>
        <taxon>ecological metagenomes</taxon>
    </lineage>
</organism>
<dbReference type="InterPro" id="IPR013693">
    <property type="entry name" value="SpoIID/LytB_N"/>
</dbReference>
<feature type="domain" description="Sporulation stage II protein D amidase enhancer LytB N-terminal" evidence="1">
    <location>
        <begin position="181"/>
        <end position="265"/>
    </location>
</feature>
<dbReference type="EMBL" id="CAEZYV010000043">
    <property type="protein sequence ID" value="CAB4734462.1"/>
    <property type="molecule type" value="Genomic_DNA"/>
</dbReference>
<dbReference type="Pfam" id="PF08486">
    <property type="entry name" value="SpoIID"/>
    <property type="match status" value="1"/>
</dbReference>
<reference evidence="2" key="1">
    <citation type="submission" date="2020-05" db="EMBL/GenBank/DDBJ databases">
        <authorList>
            <person name="Chiriac C."/>
            <person name="Salcher M."/>
            <person name="Ghai R."/>
            <person name="Kavagutti S V."/>
        </authorList>
    </citation>
    <scope>NUCLEOTIDE SEQUENCE</scope>
</reference>
<protein>
    <submittedName>
        <fullName evidence="2">Unannotated protein</fullName>
    </submittedName>
</protein>
<dbReference type="InterPro" id="IPR013486">
    <property type="entry name" value="SpoIID/LytB"/>
</dbReference>
<evidence type="ECO:0000313" key="2">
    <source>
        <dbReference type="EMBL" id="CAB4734462.1"/>
    </source>
</evidence>